<gene>
    <name evidence="2" type="ORF">A2Y49_01160</name>
</gene>
<evidence type="ECO:0000313" key="2">
    <source>
        <dbReference type="EMBL" id="OHB12760.1"/>
    </source>
</evidence>
<dbReference type="PANTHER" id="PTHR47505">
    <property type="entry name" value="DNA UTILIZATION PROTEIN YHGH"/>
    <property type="match status" value="1"/>
</dbReference>
<dbReference type="InterPro" id="IPR000836">
    <property type="entry name" value="PRTase_dom"/>
</dbReference>
<evidence type="ECO:0008006" key="4">
    <source>
        <dbReference type="Google" id="ProtNLM"/>
    </source>
</evidence>
<dbReference type="AlphaFoldDB" id="A0A1G2UTN9"/>
<dbReference type="PANTHER" id="PTHR47505:SF1">
    <property type="entry name" value="DNA UTILIZATION PROTEIN YHGH"/>
    <property type="match status" value="1"/>
</dbReference>
<comment type="similarity">
    <text evidence="1">Belongs to the ComF/GntX family.</text>
</comment>
<name>A0A1G2UTN9_9BACT</name>
<sequence length="218" mass="24806">MLKTIKNLFGLLVDTILPPRTNFAIVKKLDEKTFSTIPEGPPVEHMGWIHPLFPYKDKRIQAVIWELKYRENALPLPHLGRLLYEEIIAIISDVSIFDGDAKFLLIPIPISKERRVERGYNQSELIAKAVLENDPNHILLYAPQWFVKIKDTPSQSHSQSKQERVQNLVGCFEADPRMEGKYVILIDDVVTTGSTLMEARTTLLSAGARDVFAFTIAH</sequence>
<dbReference type="Gene3D" id="3.40.50.2020">
    <property type="match status" value="1"/>
</dbReference>
<proteinExistence type="inferred from homology"/>
<reference evidence="2 3" key="1">
    <citation type="journal article" date="2016" name="Nat. Commun.">
        <title>Thousands of microbial genomes shed light on interconnected biogeochemical processes in an aquifer system.</title>
        <authorList>
            <person name="Anantharaman K."/>
            <person name="Brown C.T."/>
            <person name="Hug L.A."/>
            <person name="Sharon I."/>
            <person name="Castelle C.J."/>
            <person name="Probst A.J."/>
            <person name="Thomas B.C."/>
            <person name="Singh A."/>
            <person name="Wilkins M.J."/>
            <person name="Karaoz U."/>
            <person name="Brodie E.L."/>
            <person name="Williams K.H."/>
            <person name="Hubbard S.S."/>
            <person name="Banfield J.F."/>
        </authorList>
    </citation>
    <scope>NUCLEOTIDE SEQUENCE [LARGE SCALE GENOMIC DNA]</scope>
</reference>
<dbReference type="InterPro" id="IPR051910">
    <property type="entry name" value="ComF/GntX_DNA_util-trans"/>
</dbReference>
<protein>
    <recommendedName>
        <fullName evidence="4">Phosphoribosyltransferase domain-containing protein</fullName>
    </recommendedName>
</protein>
<evidence type="ECO:0000256" key="1">
    <source>
        <dbReference type="ARBA" id="ARBA00008007"/>
    </source>
</evidence>
<dbReference type="EMBL" id="MHWR01000034">
    <property type="protein sequence ID" value="OHB12760.1"/>
    <property type="molecule type" value="Genomic_DNA"/>
</dbReference>
<accession>A0A1G2UTN9</accession>
<dbReference type="InterPro" id="IPR029057">
    <property type="entry name" value="PRTase-like"/>
</dbReference>
<comment type="caution">
    <text evidence="2">The sequence shown here is derived from an EMBL/GenBank/DDBJ whole genome shotgun (WGS) entry which is preliminary data.</text>
</comment>
<dbReference type="CDD" id="cd06223">
    <property type="entry name" value="PRTases_typeI"/>
    <property type="match status" value="1"/>
</dbReference>
<dbReference type="Proteomes" id="UP000177154">
    <property type="component" value="Unassembled WGS sequence"/>
</dbReference>
<dbReference type="SUPFAM" id="SSF53271">
    <property type="entry name" value="PRTase-like"/>
    <property type="match status" value="1"/>
</dbReference>
<evidence type="ECO:0000313" key="3">
    <source>
        <dbReference type="Proteomes" id="UP000177154"/>
    </source>
</evidence>
<organism evidence="2 3">
    <name type="scientific">Candidatus Zambryskibacteria bacterium RIFCSPLOWO2_12_39_8</name>
    <dbReference type="NCBI Taxonomy" id="1802774"/>
    <lineage>
        <taxon>Bacteria</taxon>
        <taxon>Candidatus Zambryskiibacteriota</taxon>
    </lineage>
</organism>